<dbReference type="InterPro" id="IPR028081">
    <property type="entry name" value="Leu-bd"/>
</dbReference>
<organism evidence="6 7">
    <name type="scientific">Rhodopseudomonas palustris</name>
    <dbReference type="NCBI Taxonomy" id="1076"/>
    <lineage>
        <taxon>Bacteria</taxon>
        <taxon>Pseudomonadati</taxon>
        <taxon>Pseudomonadota</taxon>
        <taxon>Alphaproteobacteria</taxon>
        <taxon>Hyphomicrobiales</taxon>
        <taxon>Nitrobacteraceae</taxon>
        <taxon>Rhodopseudomonas</taxon>
    </lineage>
</organism>
<keyword evidence="3" id="KW-0813">Transport</keyword>
<keyword evidence="2 4" id="KW-0732">Signal</keyword>
<evidence type="ECO:0000313" key="7">
    <source>
        <dbReference type="Proteomes" id="UP000782519"/>
    </source>
</evidence>
<dbReference type="Pfam" id="PF13458">
    <property type="entry name" value="Peripla_BP_6"/>
    <property type="match status" value="1"/>
</dbReference>
<proteinExistence type="inferred from homology"/>
<evidence type="ECO:0000313" key="6">
    <source>
        <dbReference type="EMBL" id="MBI5132331.1"/>
    </source>
</evidence>
<evidence type="ECO:0000259" key="5">
    <source>
        <dbReference type="Pfam" id="PF13458"/>
    </source>
</evidence>
<dbReference type="AlphaFoldDB" id="A0A933S1R0"/>
<feature type="chain" id="PRO_5037250848" evidence="4">
    <location>
        <begin position="28"/>
        <end position="404"/>
    </location>
</feature>
<protein>
    <submittedName>
        <fullName evidence="6">ABC transporter substrate-binding protein</fullName>
    </submittedName>
</protein>
<dbReference type="PANTHER" id="PTHR30483:SF6">
    <property type="entry name" value="PERIPLASMIC BINDING PROTEIN OF ABC TRANSPORTER FOR NATURAL AMINO ACIDS"/>
    <property type="match status" value="1"/>
</dbReference>
<evidence type="ECO:0000256" key="1">
    <source>
        <dbReference type="ARBA" id="ARBA00010062"/>
    </source>
</evidence>
<evidence type="ECO:0000256" key="3">
    <source>
        <dbReference type="ARBA" id="ARBA00022970"/>
    </source>
</evidence>
<dbReference type="PROSITE" id="PS51318">
    <property type="entry name" value="TAT"/>
    <property type="match status" value="1"/>
</dbReference>
<comment type="similarity">
    <text evidence="1">Belongs to the leucine-binding protein family.</text>
</comment>
<dbReference type="InterPro" id="IPR028082">
    <property type="entry name" value="Peripla_BP_I"/>
</dbReference>
<gene>
    <name evidence="6" type="ORF">HZA66_23055</name>
</gene>
<sequence>MRMASTRRSLLLSAAALTATSMLPARAQKTGPVAIGVITPTTGTFAYAGELVARGAALAVEMHGGKILGRDIRLLTRDDEGKPASGVRRVQEAVSSEGMRFFLGAYSSAVGLAESEIAQREKVLQFAAGGSEDFTGSRCGRYTLQWSAHPYTAMRATLDYARKAFPQKKTIYTLTADYVFGQALLKYAKVVAAELGFELIGNDNHPFGERQYTQYLTKVVAAKPDILLLNTAGADAVTAIRQFSSFGDDKTAVVGPWTLEVDQLAELAPEMRTGLILGQNYYPDIDTPANKQFVANYTKKFSAPPGYSAAYAYDAVRAILLAMEAANSTEVADVIKSLEQMSWDGVLGKMSIDPKNHQLVRPYFVVRCKTAADMRNPTDFAEIVATEGKQQPAELNECKQMPAL</sequence>
<feature type="domain" description="Leucine-binding protein" evidence="5">
    <location>
        <begin position="32"/>
        <end position="370"/>
    </location>
</feature>
<dbReference type="Proteomes" id="UP000782519">
    <property type="component" value="Unassembled WGS sequence"/>
</dbReference>
<dbReference type="InterPro" id="IPR051010">
    <property type="entry name" value="BCAA_transport"/>
</dbReference>
<evidence type="ECO:0000256" key="4">
    <source>
        <dbReference type="SAM" id="SignalP"/>
    </source>
</evidence>
<reference evidence="6" key="1">
    <citation type="submission" date="2020-07" db="EMBL/GenBank/DDBJ databases">
        <title>Huge and variable diversity of episymbiotic CPR bacteria and DPANN archaea in groundwater ecosystems.</title>
        <authorList>
            <person name="He C.Y."/>
            <person name="Keren R."/>
            <person name="Whittaker M."/>
            <person name="Farag I.F."/>
            <person name="Doudna J."/>
            <person name="Cate J.H.D."/>
            <person name="Banfield J.F."/>
        </authorList>
    </citation>
    <scope>NUCLEOTIDE SEQUENCE</scope>
    <source>
        <strain evidence="6">NC_groundwater_1818_Pr3_B-0.1um_66_35</strain>
    </source>
</reference>
<name>A0A933S1R0_RHOPL</name>
<accession>A0A933S1R0</accession>
<evidence type="ECO:0000256" key="2">
    <source>
        <dbReference type="ARBA" id="ARBA00022729"/>
    </source>
</evidence>
<dbReference type="PANTHER" id="PTHR30483">
    <property type="entry name" value="LEUCINE-SPECIFIC-BINDING PROTEIN"/>
    <property type="match status" value="1"/>
</dbReference>
<feature type="signal peptide" evidence="4">
    <location>
        <begin position="1"/>
        <end position="27"/>
    </location>
</feature>
<keyword evidence="3" id="KW-0029">Amino-acid transport</keyword>
<comment type="caution">
    <text evidence="6">The sequence shown here is derived from an EMBL/GenBank/DDBJ whole genome shotgun (WGS) entry which is preliminary data.</text>
</comment>
<dbReference type="SUPFAM" id="SSF53822">
    <property type="entry name" value="Periplasmic binding protein-like I"/>
    <property type="match status" value="1"/>
</dbReference>
<dbReference type="EMBL" id="JACRJB010000066">
    <property type="protein sequence ID" value="MBI5132331.1"/>
    <property type="molecule type" value="Genomic_DNA"/>
</dbReference>
<dbReference type="Gene3D" id="3.40.50.2300">
    <property type="match status" value="2"/>
</dbReference>
<dbReference type="InterPro" id="IPR006311">
    <property type="entry name" value="TAT_signal"/>
</dbReference>
<dbReference type="GO" id="GO:0006865">
    <property type="term" value="P:amino acid transport"/>
    <property type="evidence" value="ECO:0007669"/>
    <property type="project" value="UniProtKB-KW"/>
</dbReference>